<evidence type="ECO:0000313" key="3">
    <source>
        <dbReference type="Proteomes" id="UP000019483"/>
    </source>
</evidence>
<dbReference type="SUPFAM" id="SSF109604">
    <property type="entry name" value="HD-domain/PDEase-like"/>
    <property type="match status" value="1"/>
</dbReference>
<dbReference type="InterPro" id="IPR003607">
    <property type="entry name" value="HD/PDEase_dom"/>
</dbReference>
<dbReference type="SMART" id="SM00471">
    <property type="entry name" value="HDc"/>
    <property type="match status" value="1"/>
</dbReference>
<accession>W9DU33</accession>
<dbReference type="EMBL" id="AZAJ01000001">
    <property type="protein sequence ID" value="ETA69120.1"/>
    <property type="molecule type" value="Genomic_DNA"/>
</dbReference>
<dbReference type="CDD" id="cd00077">
    <property type="entry name" value="HDc"/>
    <property type="match status" value="1"/>
</dbReference>
<name>W9DU33_METTI</name>
<dbReference type="GO" id="GO:0008893">
    <property type="term" value="F:guanosine-3',5'-bis(diphosphate) 3'-diphosphatase activity"/>
    <property type="evidence" value="ECO:0007669"/>
    <property type="project" value="TreeGrafter"/>
</dbReference>
<dbReference type="PANTHER" id="PTHR46246:SF1">
    <property type="entry name" value="GUANOSINE-3',5'-BIS(DIPHOSPHATE) 3'-PYROPHOSPHOHYDROLASE MESH1"/>
    <property type="match status" value="1"/>
</dbReference>
<proteinExistence type="predicted"/>
<reference evidence="2 3" key="1">
    <citation type="submission" date="2013-08" db="EMBL/GenBank/DDBJ databases">
        <authorList>
            <consortium name="DOE Joint Genome Institute"/>
            <person name="Eisen J."/>
            <person name="Huntemann M."/>
            <person name="Han J."/>
            <person name="Chen A."/>
            <person name="Kyrpides N."/>
            <person name="Mavromatis K."/>
            <person name="Markowitz V."/>
            <person name="Palaniappan K."/>
            <person name="Ivanova N."/>
            <person name="Schaumberg A."/>
            <person name="Pati A."/>
            <person name="Liolios K."/>
            <person name="Nordberg H.P."/>
            <person name="Cantor M.N."/>
            <person name="Hua S.X."/>
            <person name="Woyke T."/>
        </authorList>
    </citation>
    <scope>NUCLEOTIDE SEQUENCE [LARGE SCALE GENOMIC DNA]</scope>
    <source>
        <strain evidence="2 3">DSM 2278</strain>
    </source>
</reference>
<keyword evidence="2" id="KW-0378">Hydrolase</keyword>
<dbReference type="Pfam" id="PF13328">
    <property type="entry name" value="HD_4"/>
    <property type="match status" value="1"/>
</dbReference>
<dbReference type="InterPro" id="IPR052194">
    <property type="entry name" value="MESH1"/>
</dbReference>
<evidence type="ECO:0000259" key="1">
    <source>
        <dbReference type="SMART" id="SM00471"/>
    </source>
</evidence>
<organism evidence="2 3">
    <name type="scientific">Methanolobus tindarius DSM 2278</name>
    <dbReference type="NCBI Taxonomy" id="1090322"/>
    <lineage>
        <taxon>Archaea</taxon>
        <taxon>Methanobacteriati</taxon>
        <taxon>Methanobacteriota</taxon>
        <taxon>Stenosarchaea group</taxon>
        <taxon>Methanomicrobia</taxon>
        <taxon>Methanosarcinales</taxon>
        <taxon>Methanosarcinaceae</taxon>
        <taxon>Methanolobus</taxon>
    </lineage>
</organism>
<dbReference type="Proteomes" id="UP000019483">
    <property type="component" value="Unassembled WGS sequence"/>
</dbReference>
<dbReference type="AlphaFoldDB" id="W9DU33"/>
<keyword evidence="3" id="KW-1185">Reference proteome</keyword>
<dbReference type="OrthoDB" id="120252at2157"/>
<sequence>MKIRELISQYCSSTEKKGNGITIYTLDVPEPIEAPELFSYLGYLSEEPFRKIWASDQYRMIATEIDGKLTVYEHVRMANYRIQLDGLQEKYEVHKEADLTGLADAFAFAVGAHNNATRKSGTLYISHPMNVASILLKENAPLELVMAGLLHDVVEDTDVDIETISSKYGQQVADYVNAVTEPEELRQPASGNKAHTWKQRKEHTISVIKSADREIKLLSCADKLANIRDLISELSIDGECFWDKFNAPKEEQEWYYRSMLEAFATGPQNIAETRAYRELKECVEKLF</sequence>
<feature type="domain" description="HD/PDEase" evidence="1">
    <location>
        <begin position="120"/>
        <end position="236"/>
    </location>
</feature>
<evidence type="ECO:0000313" key="2">
    <source>
        <dbReference type="EMBL" id="ETA69120.1"/>
    </source>
</evidence>
<protein>
    <submittedName>
        <fullName evidence="2">Guanosine polyphosphate synthetase/pyrophosphohydrolase</fullName>
    </submittedName>
</protein>
<dbReference type="PANTHER" id="PTHR46246">
    <property type="entry name" value="GUANOSINE-3',5'-BIS(DIPHOSPHATE) 3'-PYROPHOSPHOHYDROLASE MESH1"/>
    <property type="match status" value="1"/>
</dbReference>
<gene>
    <name evidence="2" type="ORF">MettiDRAFT_2614</name>
</gene>
<comment type="caution">
    <text evidence="2">The sequence shown here is derived from an EMBL/GenBank/DDBJ whole genome shotgun (WGS) entry which is preliminary data.</text>
</comment>
<dbReference type="Gene3D" id="1.10.3210.10">
    <property type="entry name" value="Hypothetical protein af1432"/>
    <property type="match status" value="1"/>
</dbReference>
<dbReference type="STRING" id="1090322.MettiDRAFT_2614"/>
<dbReference type="RefSeq" id="WP_023846253.1">
    <property type="nucleotide sequence ID" value="NZ_AZAJ01000001.1"/>
</dbReference>